<dbReference type="eggNOG" id="KOG2666">
    <property type="taxonomic scope" value="Eukaryota"/>
</dbReference>
<dbReference type="KEGG" id="ehx:EMIHUDRAFT_443171"/>
<dbReference type="SUPFAM" id="SSF51735">
    <property type="entry name" value="NAD(P)-binding Rossmann-fold domains"/>
    <property type="match status" value="1"/>
</dbReference>
<keyword evidence="5 7" id="KW-0520">NAD</keyword>
<dbReference type="STRING" id="2903.R1F2Z5"/>
<feature type="active site" description="Nucleophile" evidence="8">
    <location>
        <position position="283"/>
    </location>
</feature>
<dbReference type="EC" id="1.1.1.22" evidence="3 7"/>
<dbReference type="Pfam" id="PF00984">
    <property type="entry name" value="UDPG_MGDP_dh"/>
    <property type="match status" value="1"/>
</dbReference>
<dbReference type="NCBIfam" id="TIGR03026">
    <property type="entry name" value="NDP-sugDHase"/>
    <property type="match status" value="1"/>
</dbReference>
<evidence type="ECO:0000313" key="12">
    <source>
        <dbReference type="EnsemblProtists" id="EOD27519"/>
    </source>
</evidence>
<feature type="binding site" evidence="9">
    <location>
        <position position="346"/>
    </location>
    <ligand>
        <name>substrate</name>
    </ligand>
</feature>
<feature type="binding site" evidence="10">
    <location>
        <position position="353"/>
    </location>
    <ligand>
        <name>NAD(+)</name>
        <dbReference type="ChEBI" id="CHEBI:57540"/>
    </ligand>
</feature>
<dbReference type="AlphaFoldDB" id="A0A0D3JVI4"/>
<feature type="binding site" evidence="9">
    <location>
        <position position="280"/>
    </location>
    <ligand>
        <name>substrate</name>
    </ligand>
</feature>
<dbReference type="Pfam" id="PF03721">
    <property type="entry name" value="UDPG_MGDP_dh_N"/>
    <property type="match status" value="1"/>
</dbReference>
<keyword evidence="4 7" id="KW-0560">Oxidoreductase</keyword>
<dbReference type="UniPathway" id="UPA00038">
    <property type="reaction ID" value="UER00491"/>
</dbReference>
<dbReference type="GO" id="GO:0003979">
    <property type="term" value="F:UDP-glucose 6-dehydrogenase activity"/>
    <property type="evidence" value="ECO:0007669"/>
    <property type="project" value="UniProtKB-EC"/>
</dbReference>
<dbReference type="PIRSF" id="PIRSF000124">
    <property type="entry name" value="UDPglc_GDPman_dh"/>
    <property type="match status" value="1"/>
</dbReference>
<dbReference type="InterPro" id="IPR028356">
    <property type="entry name" value="UDPglc_DH_euk"/>
</dbReference>
<dbReference type="GO" id="GO:0006024">
    <property type="term" value="P:glycosaminoglycan biosynthetic process"/>
    <property type="evidence" value="ECO:0007669"/>
    <property type="project" value="TreeGrafter"/>
</dbReference>
<dbReference type="GO" id="GO:0051287">
    <property type="term" value="F:NAD binding"/>
    <property type="evidence" value="ECO:0007669"/>
    <property type="project" value="InterPro"/>
</dbReference>
<evidence type="ECO:0000256" key="5">
    <source>
        <dbReference type="ARBA" id="ARBA00023027"/>
    </source>
</evidence>
<dbReference type="Gene3D" id="1.20.5.100">
    <property type="entry name" value="Cytochrome c1, transmembrane anchor, C-terminal"/>
    <property type="match status" value="1"/>
</dbReference>
<dbReference type="InterPro" id="IPR036220">
    <property type="entry name" value="UDP-Glc/GDP-Man_DH_C_sf"/>
</dbReference>
<dbReference type="HOGENOM" id="CLU_023810_7_0_1"/>
<evidence type="ECO:0000259" key="11">
    <source>
        <dbReference type="SMART" id="SM00984"/>
    </source>
</evidence>
<evidence type="ECO:0000256" key="3">
    <source>
        <dbReference type="ARBA" id="ARBA00012954"/>
    </source>
</evidence>
<dbReference type="InterPro" id="IPR001732">
    <property type="entry name" value="UDP-Glc/GDP-Man_DH_N"/>
</dbReference>
<dbReference type="InterPro" id="IPR017476">
    <property type="entry name" value="UDP-Glc/GDP-Man"/>
</dbReference>
<dbReference type="InterPro" id="IPR014026">
    <property type="entry name" value="UDP-Glc/GDP-Man_DH_dimer"/>
</dbReference>
<evidence type="ECO:0000256" key="8">
    <source>
        <dbReference type="PIRSR" id="PIRSR500134-1"/>
    </source>
</evidence>
<evidence type="ECO:0000256" key="9">
    <source>
        <dbReference type="PIRSR" id="PIRSR500134-2"/>
    </source>
</evidence>
<dbReference type="FunFam" id="1.20.5.100:FF:000001">
    <property type="entry name" value="UDP-glucose 6-dehydrogenase"/>
    <property type="match status" value="1"/>
</dbReference>
<evidence type="ECO:0000256" key="7">
    <source>
        <dbReference type="PIRNR" id="PIRNR000124"/>
    </source>
</evidence>
<accession>A0A0D3JVI4</accession>
<evidence type="ECO:0000313" key="13">
    <source>
        <dbReference type="Proteomes" id="UP000013827"/>
    </source>
</evidence>
<feature type="binding site" evidence="10">
    <location>
        <position position="91"/>
    </location>
    <ligand>
        <name>NAD(+)</name>
        <dbReference type="ChEBI" id="CHEBI:57540"/>
    </ligand>
</feature>
<dbReference type="EnsemblProtists" id="EOD27519">
    <property type="protein sequence ID" value="EOD27519"/>
    <property type="gene ID" value="EMIHUDRAFT_443171"/>
</dbReference>
<feature type="binding site" evidence="10">
    <location>
        <position position="41"/>
    </location>
    <ligand>
        <name>NAD(+)</name>
        <dbReference type="ChEBI" id="CHEBI:57540"/>
    </ligand>
</feature>
<sequence>MAPVKSICVIGAGHVGVPHAVTVASKCPDIRVTVVDDDARKIKAWGSARLPFFEPGMQPTLEEVRGVNLFFSTDIAAAIAEADMVLVSVSTPVKETGANAGYAPDLQHWEAIARKIAAASRTPKIIVERSTVPVATADTMTAVIRANSTVERSSLSTGEWVVLSNPEFAQQGNAMLCQASPERVMIGVAEGDKHAEEAARALAAIYERWVPKSRILLSDLWSAELSKMVADAFLAQRISSINSISALCERTGADVSEVSHAIGVDTRIGRKYLQASVGFGGACYETHLRNLVYLCKYYRLPQVGTYWESVLKMNDYQKRRFAANIVGKMFNTISNKKLAVLGFAYKKNTSDTRHTVAIDVCNYLLAERARLSIHDPRVAAEAIGIHFSGGGLDQLVNVETDPYAACDGAHALILLTEWDMYLELDFEKVYETMSRPAHIFDGRNLLDHDKLREIGFLVEGVGKGSPPSDE</sequence>
<proteinExistence type="inferred from homology"/>
<dbReference type="InterPro" id="IPR036291">
    <property type="entry name" value="NAD(P)-bd_dom_sf"/>
</dbReference>
<dbReference type="PaxDb" id="2903-EOD27519"/>
<dbReference type="InterPro" id="IPR014027">
    <property type="entry name" value="UDP-Glc/GDP-Man_DH_C"/>
</dbReference>
<comment type="pathway">
    <text evidence="1">Nucleotide-sugar biosynthesis; UDP-alpha-D-glucuronate biosynthesis; UDP-alpha-D-glucuronate from UDP-alpha-D-glucose: step 1/1.</text>
</comment>
<protein>
    <recommendedName>
        <fullName evidence="3 7">UDP-glucose 6-dehydrogenase</fullName>
        <ecNumber evidence="3 7">1.1.1.22</ecNumber>
    </recommendedName>
</protein>
<dbReference type="FunFam" id="3.40.50.720:FF:000114">
    <property type="entry name" value="UDP-glucose 6-dehydrogenase"/>
    <property type="match status" value="1"/>
</dbReference>
<dbReference type="GeneID" id="17273064"/>
<dbReference type="SMART" id="SM00984">
    <property type="entry name" value="UDPG_MGDP_dh_C"/>
    <property type="match status" value="1"/>
</dbReference>
<feature type="binding site" evidence="10">
    <location>
        <position position="36"/>
    </location>
    <ligand>
        <name>NAD(+)</name>
        <dbReference type="ChEBI" id="CHEBI:57540"/>
    </ligand>
</feature>
<dbReference type="PANTHER" id="PTHR11374">
    <property type="entry name" value="UDP-GLUCOSE DEHYDROGENASE/UDP-MANNAC DEHYDROGENASE"/>
    <property type="match status" value="1"/>
</dbReference>
<dbReference type="Pfam" id="PF03720">
    <property type="entry name" value="UDPG_MGDP_dh_C"/>
    <property type="match status" value="1"/>
</dbReference>
<dbReference type="GO" id="GO:0000271">
    <property type="term" value="P:polysaccharide biosynthetic process"/>
    <property type="evidence" value="ECO:0007669"/>
    <property type="project" value="InterPro"/>
</dbReference>
<reference evidence="12" key="2">
    <citation type="submission" date="2024-10" db="UniProtKB">
        <authorList>
            <consortium name="EnsemblProtists"/>
        </authorList>
    </citation>
    <scope>IDENTIFICATION</scope>
</reference>
<dbReference type="PANTHER" id="PTHR11374:SF3">
    <property type="entry name" value="UDP-GLUCOSE 6-DEHYDROGENASE"/>
    <property type="match status" value="1"/>
</dbReference>
<dbReference type="InterPro" id="IPR008927">
    <property type="entry name" value="6-PGluconate_DH-like_C_sf"/>
</dbReference>
<dbReference type="Proteomes" id="UP000013827">
    <property type="component" value="Unassembled WGS sequence"/>
</dbReference>
<dbReference type="InterPro" id="IPR028357">
    <property type="entry name" value="UDPglc_DH_bac"/>
</dbReference>
<evidence type="ECO:0000256" key="10">
    <source>
        <dbReference type="PIRSR" id="PIRSR500134-3"/>
    </source>
</evidence>
<dbReference type="RefSeq" id="XP_005779948.1">
    <property type="nucleotide sequence ID" value="XM_005779891.1"/>
</dbReference>
<evidence type="ECO:0000256" key="1">
    <source>
        <dbReference type="ARBA" id="ARBA00004701"/>
    </source>
</evidence>
<evidence type="ECO:0000256" key="2">
    <source>
        <dbReference type="ARBA" id="ARBA00006601"/>
    </source>
</evidence>
<feature type="binding site" evidence="9">
    <location>
        <position position="227"/>
    </location>
    <ligand>
        <name>substrate</name>
    </ligand>
</feature>
<name>A0A0D3JVI4_EMIH1</name>
<feature type="domain" description="UDP-glucose/GDP-mannose dehydrogenase C-terminal" evidence="11">
    <location>
        <begin position="339"/>
        <end position="448"/>
    </location>
</feature>
<reference evidence="13" key="1">
    <citation type="journal article" date="2013" name="Nature">
        <title>Pan genome of the phytoplankton Emiliania underpins its global distribution.</title>
        <authorList>
            <person name="Read B.A."/>
            <person name="Kegel J."/>
            <person name="Klute M.J."/>
            <person name="Kuo A."/>
            <person name="Lefebvre S.C."/>
            <person name="Maumus F."/>
            <person name="Mayer C."/>
            <person name="Miller J."/>
            <person name="Monier A."/>
            <person name="Salamov A."/>
            <person name="Young J."/>
            <person name="Aguilar M."/>
            <person name="Claverie J.M."/>
            <person name="Frickenhaus S."/>
            <person name="Gonzalez K."/>
            <person name="Herman E.K."/>
            <person name="Lin Y.C."/>
            <person name="Napier J."/>
            <person name="Ogata H."/>
            <person name="Sarno A.F."/>
            <person name="Shmutz J."/>
            <person name="Schroeder D."/>
            <person name="de Vargas C."/>
            <person name="Verret F."/>
            <person name="von Dassow P."/>
            <person name="Valentin K."/>
            <person name="Van de Peer Y."/>
            <person name="Wheeler G."/>
            <person name="Dacks J.B."/>
            <person name="Delwiche C.F."/>
            <person name="Dyhrman S.T."/>
            <person name="Glockner G."/>
            <person name="John U."/>
            <person name="Richards T."/>
            <person name="Worden A.Z."/>
            <person name="Zhang X."/>
            <person name="Grigoriev I.V."/>
            <person name="Allen A.E."/>
            <person name="Bidle K."/>
            <person name="Borodovsky M."/>
            <person name="Bowler C."/>
            <person name="Brownlee C."/>
            <person name="Cock J.M."/>
            <person name="Elias M."/>
            <person name="Gladyshev V.N."/>
            <person name="Groth M."/>
            <person name="Guda C."/>
            <person name="Hadaegh A."/>
            <person name="Iglesias-Rodriguez M.D."/>
            <person name="Jenkins J."/>
            <person name="Jones B.M."/>
            <person name="Lawson T."/>
            <person name="Leese F."/>
            <person name="Lindquist E."/>
            <person name="Lobanov A."/>
            <person name="Lomsadze A."/>
            <person name="Malik S.B."/>
            <person name="Marsh M.E."/>
            <person name="Mackinder L."/>
            <person name="Mock T."/>
            <person name="Mueller-Roeber B."/>
            <person name="Pagarete A."/>
            <person name="Parker M."/>
            <person name="Probert I."/>
            <person name="Quesneville H."/>
            <person name="Raines C."/>
            <person name="Rensing S.A."/>
            <person name="Riano-Pachon D.M."/>
            <person name="Richier S."/>
            <person name="Rokitta S."/>
            <person name="Shiraiwa Y."/>
            <person name="Soanes D.M."/>
            <person name="van der Giezen M."/>
            <person name="Wahlund T.M."/>
            <person name="Williams B."/>
            <person name="Wilson W."/>
            <person name="Wolfe G."/>
            <person name="Wurch L.L."/>
        </authorList>
    </citation>
    <scope>NUCLEOTIDE SEQUENCE</scope>
</reference>
<dbReference type="GO" id="GO:0005634">
    <property type="term" value="C:nucleus"/>
    <property type="evidence" value="ECO:0007669"/>
    <property type="project" value="TreeGrafter"/>
</dbReference>
<organism evidence="12 13">
    <name type="scientific">Emiliania huxleyi (strain CCMP1516)</name>
    <dbReference type="NCBI Taxonomy" id="280463"/>
    <lineage>
        <taxon>Eukaryota</taxon>
        <taxon>Haptista</taxon>
        <taxon>Haptophyta</taxon>
        <taxon>Prymnesiophyceae</taxon>
        <taxon>Isochrysidales</taxon>
        <taxon>Noelaerhabdaceae</taxon>
        <taxon>Emiliania</taxon>
    </lineage>
</organism>
<dbReference type="SUPFAM" id="SSF48179">
    <property type="entry name" value="6-phosphogluconate dehydrogenase C-terminal domain-like"/>
    <property type="match status" value="1"/>
</dbReference>
<feature type="binding site" evidence="9">
    <location>
        <begin position="272"/>
        <end position="276"/>
    </location>
    <ligand>
        <name>substrate</name>
    </ligand>
</feature>
<dbReference type="PIRSF" id="PIRSF500134">
    <property type="entry name" value="UDPglc_DH_bac"/>
    <property type="match status" value="1"/>
</dbReference>
<dbReference type="SUPFAM" id="SSF52413">
    <property type="entry name" value="UDP-glucose/GDP-mannose dehydrogenase C-terminal domain"/>
    <property type="match status" value="1"/>
</dbReference>
<evidence type="ECO:0000256" key="6">
    <source>
        <dbReference type="ARBA" id="ARBA00047473"/>
    </source>
</evidence>
<evidence type="ECO:0000256" key="4">
    <source>
        <dbReference type="ARBA" id="ARBA00023002"/>
    </source>
</evidence>
<keyword evidence="13" id="KW-1185">Reference proteome</keyword>
<comment type="similarity">
    <text evidence="2 7">Belongs to the UDP-glucose/GDP-mannose dehydrogenase family.</text>
</comment>
<feature type="binding site" evidence="10">
    <location>
        <position position="131"/>
    </location>
    <ligand>
        <name>NAD(+)</name>
        <dbReference type="ChEBI" id="CHEBI:57540"/>
    </ligand>
</feature>
<comment type="catalytic activity">
    <reaction evidence="6 7">
        <text>UDP-alpha-D-glucose + 2 NAD(+) + H2O = UDP-alpha-D-glucuronate + 2 NADH + 3 H(+)</text>
        <dbReference type="Rhea" id="RHEA:23596"/>
        <dbReference type="ChEBI" id="CHEBI:15377"/>
        <dbReference type="ChEBI" id="CHEBI:15378"/>
        <dbReference type="ChEBI" id="CHEBI:57540"/>
        <dbReference type="ChEBI" id="CHEBI:57945"/>
        <dbReference type="ChEBI" id="CHEBI:58052"/>
        <dbReference type="ChEBI" id="CHEBI:58885"/>
        <dbReference type="EC" id="1.1.1.22"/>
    </reaction>
</comment>
<dbReference type="Gene3D" id="3.40.50.720">
    <property type="entry name" value="NAD(P)-binding Rossmann-like Domain"/>
    <property type="match status" value="2"/>
</dbReference>